<dbReference type="Gene3D" id="3.40.190.290">
    <property type="match status" value="1"/>
</dbReference>
<evidence type="ECO:0000256" key="3">
    <source>
        <dbReference type="ARBA" id="ARBA00023125"/>
    </source>
</evidence>
<dbReference type="Proteomes" id="UP001219349">
    <property type="component" value="Chromosome"/>
</dbReference>
<protein>
    <submittedName>
        <fullName evidence="6">LysR family transcriptional regulator</fullName>
    </submittedName>
</protein>
<evidence type="ECO:0000259" key="5">
    <source>
        <dbReference type="PROSITE" id="PS50931"/>
    </source>
</evidence>
<dbReference type="PANTHER" id="PTHR30537:SF5">
    <property type="entry name" value="HTH-TYPE TRANSCRIPTIONAL ACTIVATOR TTDR-RELATED"/>
    <property type="match status" value="1"/>
</dbReference>
<feature type="domain" description="HTH lysR-type" evidence="5">
    <location>
        <begin position="1"/>
        <end position="59"/>
    </location>
</feature>
<dbReference type="InterPro" id="IPR005119">
    <property type="entry name" value="LysR_subst-bd"/>
</dbReference>
<dbReference type="InterPro" id="IPR036388">
    <property type="entry name" value="WH-like_DNA-bd_sf"/>
</dbReference>
<dbReference type="RefSeq" id="WP_271886463.1">
    <property type="nucleotide sequence ID" value="NZ_CP067136.1"/>
</dbReference>
<evidence type="ECO:0000256" key="2">
    <source>
        <dbReference type="ARBA" id="ARBA00023015"/>
    </source>
</evidence>
<evidence type="ECO:0000313" key="6">
    <source>
        <dbReference type="EMBL" id="WCR05730.1"/>
    </source>
</evidence>
<dbReference type="EMBL" id="CP067136">
    <property type="protein sequence ID" value="WCR05730.1"/>
    <property type="molecule type" value="Genomic_DNA"/>
</dbReference>
<keyword evidence="7" id="KW-1185">Reference proteome</keyword>
<dbReference type="Pfam" id="PF03466">
    <property type="entry name" value="LysR_substrate"/>
    <property type="match status" value="1"/>
</dbReference>
<keyword evidence="3" id="KW-0238">DNA-binding</keyword>
<keyword evidence="4" id="KW-0804">Transcription</keyword>
<name>A0ABY7SFD0_9RHOB</name>
<dbReference type="CDD" id="cd08422">
    <property type="entry name" value="PBP2_CrgA_like"/>
    <property type="match status" value="1"/>
</dbReference>
<proteinExistence type="inferred from homology"/>
<dbReference type="InterPro" id="IPR036390">
    <property type="entry name" value="WH_DNA-bd_sf"/>
</dbReference>
<evidence type="ECO:0000256" key="4">
    <source>
        <dbReference type="ARBA" id="ARBA00023163"/>
    </source>
</evidence>
<sequence>MDRLTADRVFVQVVRQGSFAAAALRMGVSAGQASKLVSRLESDLGVRLLNRTTRALALTAEGETYFTRIAAILDQLDDLDDSLRDTGRVPQGPLRLTAPLTFGTVQLMPALAEFARLHPAILLDVTFTDSRLGLAEHGFDAAIRVGEPQDSALKLHKLGVLRIQFVASADYLRARGIPRRPEDLRDHDIITDTNFPRPDEWLFGGDAPLSLELRGRLRLSNAEACVIACAAGLGVARLPDFISAPAIRDGRLVEVLRRFQPASSGIYALTPAGRHMPSRLRRLIGFLQDRWGRDHDWAN</sequence>
<dbReference type="SUPFAM" id="SSF46785">
    <property type="entry name" value="Winged helix' DNA-binding domain"/>
    <property type="match status" value="1"/>
</dbReference>
<dbReference type="PROSITE" id="PS50931">
    <property type="entry name" value="HTH_LYSR"/>
    <property type="match status" value="1"/>
</dbReference>
<gene>
    <name evidence="6" type="ORF">JHX87_09240</name>
</gene>
<keyword evidence="2" id="KW-0805">Transcription regulation</keyword>
<dbReference type="InterPro" id="IPR000847">
    <property type="entry name" value="LysR_HTH_N"/>
</dbReference>
<organism evidence="6 7">
    <name type="scientific">Paracoccus fistulariae</name>
    <dbReference type="NCBI Taxonomy" id="658446"/>
    <lineage>
        <taxon>Bacteria</taxon>
        <taxon>Pseudomonadati</taxon>
        <taxon>Pseudomonadota</taxon>
        <taxon>Alphaproteobacteria</taxon>
        <taxon>Rhodobacterales</taxon>
        <taxon>Paracoccaceae</taxon>
        <taxon>Paracoccus</taxon>
    </lineage>
</organism>
<dbReference type="Gene3D" id="1.10.10.10">
    <property type="entry name" value="Winged helix-like DNA-binding domain superfamily/Winged helix DNA-binding domain"/>
    <property type="match status" value="1"/>
</dbReference>
<evidence type="ECO:0000256" key="1">
    <source>
        <dbReference type="ARBA" id="ARBA00009437"/>
    </source>
</evidence>
<reference evidence="6 7" key="1">
    <citation type="submission" date="2021-01" db="EMBL/GenBank/DDBJ databases">
        <title>Biogeographic distribution of Paracoccus.</title>
        <authorList>
            <person name="Hollensteiner J."/>
            <person name="Leineberger J."/>
            <person name="Brinkhoff T."/>
            <person name="Daniel R."/>
        </authorList>
    </citation>
    <scope>NUCLEOTIDE SEQUENCE [LARGE SCALE GENOMIC DNA]</scope>
    <source>
        <strain evidence="6 7">KCTC 22803</strain>
    </source>
</reference>
<dbReference type="SUPFAM" id="SSF53850">
    <property type="entry name" value="Periplasmic binding protein-like II"/>
    <property type="match status" value="1"/>
</dbReference>
<accession>A0ABY7SFD0</accession>
<evidence type="ECO:0000313" key="7">
    <source>
        <dbReference type="Proteomes" id="UP001219349"/>
    </source>
</evidence>
<dbReference type="PANTHER" id="PTHR30537">
    <property type="entry name" value="HTH-TYPE TRANSCRIPTIONAL REGULATOR"/>
    <property type="match status" value="1"/>
</dbReference>
<comment type="similarity">
    <text evidence="1">Belongs to the LysR transcriptional regulatory family.</text>
</comment>
<dbReference type="Pfam" id="PF00126">
    <property type="entry name" value="HTH_1"/>
    <property type="match status" value="1"/>
</dbReference>
<dbReference type="InterPro" id="IPR058163">
    <property type="entry name" value="LysR-type_TF_proteobact-type"/>
</dbReference>